<dbReference type="InterPro" id="IPR036047">
    <property type="entry name" value="F-box-like_dom_sf"/>
</dbReference>
<dbReference type="InterPro" id="IPR050648">
    <property type="entry name" value="F-box_LRR-repeat"/>
</dbReference>
<dbReference type="EMBL" id="CAXHTA020000017">
    <property type="protein sequence ID" value="CAL5227671.1"/>
    <property type="molecule type" value="Genomic_DNA"/>
</dbReference>
<dbReference type="InterPro" id="IPR001611">
    <property type="entry name" value="Leu-rich_rpt"/>
</dbReference>
<organism evidence="2 3">
    <name type="scientific">Coccomyxa viridis</name>
    <dbReference type="NCBI Taxonomy" id="1274662"/>
    <lineage>
        <taxon>Eukaryota</taxon>
        <taxon>Viridiplantae</taxon>
        <taxon>Chlorophyta</taxon>
        <taxon>core chlorophytes</taxon>
        <taxon>Trebouxiophyceae</taxon>
        <taxon>Trebouxiophyceae incertae sedis</taxon>
        <taxon>Coccomyxaceae</taxon>
        <taxon>Coccomyxa</taxon>
    </lineage>
</organism>
<dbReference type="Pfam" id="PF13516">
    <property type="entry name" value="LRR_6"/>
    <property type="match status" value="2"/>
</dbReference>
<sequence length="625" mass="67438">MAQTGFYDASDDLVTSKKPASDRQTRHGAAGIGANFELRAVKEVQEIFRGIVDDDVILSVLESCNYDSEKATSLLCEVTATKSSAGLKQRSVDQHDRSSQSKTLEEYTGSCLWDFLPTECKLQVWENLTLKDMARAAGTCKDFAMQAKETRSDLRTLKLPPGLQPDAVCGMVQAFGRATKIKLHGDYLTGPSAAAAIAAGSRARGKQGLPVDALDMSQCRRATELHAQQFFDVIPTLQELDMSNCSGLTDEALETLANSITASRAQEVPMAQPQDADAAQLGNLSISDAFGNAIAGNTSRFYIQDGFESARDSYNTSTGMQALLLDNHPKRRLSSLSLAGCCQITGKGLQALSKACSKSMRQLNISRTMVSSLQLLTKWSMLESLTANQCVGLTSVTLQLPKSMPLKELSVSGCPDLGKLVICSASVLSVNVSSNSSLSHLGLNCAALTSLMASQCYRLEQLQEGFSCPNLKLANFAGCKALQGLPEIETGCPELCSINLNGCMTLFRLALEQQPQLDRVEASGCKALRNVISNSSVLSSCYLQACPRLASLRLQSVSLKHLDISNCGSLRELQLRMLERPIGELEAARASSKERHYLAVSGCSAMPLDTITRLQAAFLRRRAAR</sequence>
<comment type="subcellular location">
    <subcellularLocation>
        <location evidence="1">Cytoplasm</location>
        <location evidence="1">Cytoskeleton</location>
        <location evidence="1">Cilium axoneme</location>
    </subcellularLocation>
</comment>
<name>A0ABP1G635_9CHLO</name>
<dbReference type="Gene3D" id="3.80.10.10">
    <property type="entry name" value="Ribonuclease Inhibitor"/>
    <property type="match status" value="3"/>
</dbReference>
<proteinExistence type="predicted"/>
<evidence type="ECO:0000256" key="1">
    <source>
        <dbReference type="ARBA" id="ARBA00004430"/>
    </source>
</evidence>
<dbReference type="InterPro" id="IPR006553">
    <property type="entry name" value="Leu-rich_rpt_Cys-con_subtyp"/>
</dbReference>
<evidence type="ECO:0000313" key="2">
    <source>
        <dbReference type="EMBL" id="CAL5227671.1"/>
    </source>
</evidence>
<evidence type="ECO:0000313" key="3">
    <source>
        <dbReference type="Proteomes" id="UP001497392"/>
    </source>
</evidence>
<comment type="caution">
    <text evidence="2">The sequence shown here is derived from an EMBL/GenBank/DDBJ whole genome shotgun (WGS) entry which is preliminary data.</text>
</comment>
<dbReference type="CDD" id="cd14279">
    <property type="entry name" value="CUE"/>
    <property type="match status" value="1"/>
</dbReference>
<dbReference type="SUPFAM" id="SSF52047">
    <property type="entry name" value="RNI-like"/>
    <property type="match status" value="1"/>
</dbReference>
<gene>
    <name evidence="2" type="primary">g10679</name>
    <name evidence="2" type="ORF">VP750_LOCUS9577</name>
</gene>
<protein>
    <submittedName>
        <fullName evidence="2">G10679 protein</fullName>
    </submittedName>
</protein>
<dbReference type="SUPFAM" id="SSF81383">
    <property type="entry name" value="F-box domain"/>
    <property type="match status" value="1"/>
</dbReference>
<accession>A0ABP1G635</accession>
<keyword evidence="3" id="KW-1185">Reference proteome</keyword>
<dbReference type="InterPro" id="IPR032675">
    <property type="entry name" value="LRR_dom_sf"/>
</dbReference>
<dbReference type="PANTHER" id="PTHR13382">
    <property type="entry name" value="MITOCHONDRIAL ATP SYNTHASE COUPLING FACTOR B"/>
    <property type="match status" value="1"/>
</dbReference>
<reference evidence="2 3" key="1">
    <citation type="submission" date="2024-06" db="EMBL/GenBank/DDBJ databases">
        <authorList>
            <person name="Kraege A."/>
            <person name="Thomma B."/>
        </authorList>
    </citation>
    <scope>NUCLEOTIDE SEQUENCE [LARGE SCALE GENOMIC DNA]</scope>
</reference>
<dbReference type="Proteomes" id="UP001497392">
    <property type="component" value="Unassembled WGS sequence"/>
</dbReference>
<dbReference type="SMART" id="SM00367">
    <property type="entry name" value="LRR_CC"/>
    <property type="match status" value="3"/>
</dbReference>